<keyword evidence="4" id="KW-1185">Reference proteome</keyword>
<dbReference type="OrthoDB" id="4546060at2"/>
<evidence type="ECO:0000256" key="1">
    <source>
        <dbReference type="SAM" id="Phobius"/>
    </source>
</evidence>
<feature type="transmembrane region" description="Helical" evidence="1">
    <location>
        <begin position="141"/>
        <end position="159"/>
    </location>
</feature>
<keyword evidence="1" id="KW-0812">Transmembrane</keyword>
<sequence length="406" mass="44865">MTSAVSATIAWPIIVAMTLVVGARWNWFASSTAERYLNTTLTIILATQLLRERAVQHAIAEHTPLSVTAIQQLTLCTIVCSIAPFLCVVGMLSGWNTKHARQQCLRYAFVAVALSALMLIAGTRARRAHMPIEITGGWDGVLVWVGFSVLPTYLAYVMVSRCHTEYRQPGVIRSEKLVLAGIAAAGATIGVTTAIALVLAVLQELHLLDSVEYRMQTHPRNFFWIAAAIVAVSAAPPLRSATRWLGYDTTSRQWRQLRSLWQAMVSLFPDSRLPLGPRPSQRRITTLQLHRATVEIRDAMLGLRSFAHDVEPDMFATFTAREHIPRSEWDTATLALQLARAAHDRLEGIAPRAETATPLPTSTSANLADEVSELLRLAKWWSPAHRFVAADRSASHRPAESPTQKT</sequence>
<dbReference type="NCBIfam" id="NF042915">
    <property type="entry name" value="MAB_1171c_fam"/>
    <property type="match status" value="1"/>
</dbReference>
<evidence type="ECO:0000259" key="2">
    <source>
        <dbReference type="Pfam" id="PF20182"/>
    </source>
</evidence>
<gene>
    <name evidence="3" type="ORF">ATK86_3915</name>
</gene>
<feature type="transmembrane region" description="Helical" evidence="1">
    <location>
        <begin position="104"/>
        <end position="121"/>
    </location>
</feature>
<dbReference type="EMBL" id="PJMW01000002">
    <property type="protein sequence ID" value="PKV79521.1"/>
    <property type="molecule type" value="Genomic_DNA"/>
</dbReference>
<dbReference type="RefSeq" id="WP_062990371.1">
    <property type="nucleotide sequence ID" value="NZ_PJMW01000002.1"/>
</dbReference>
<proteinExistence type="predicted"/>
<name>A0A2N3VD44_9NOCA</name>
<feature type="transmembrane region" description="Helical" evidence="1">
    <location>
        <begin position="222"/>
        <end position="238"/>
    </location>
</feature>
<dbReference type="AlphaFoldDB" id="A0A2N3VD44"/>
<feature type="domain" description="DUF6545" evidence="2">
    <location>
        <begin position="249"/>
        <end position="381"/>
    </location>
</feature>
<evidence type="ECO:0000313" key="4">
    <source>
        <dbReference type="Proteomes" id="UP000233766"/>
    </source>
</evidence>
<evidence type="ECO:0000313" key="3">
    <source>
        <dbReference type="EMBL" id="PKV79521.1"/>
    </source>
</evidence>
<keyword evidence="1" id="KW-0472">Membrane</keyword>
<keyword evidence="1" id="KW-1133">Transmembrane helix</keyword>
<dbReference type="Pfam" id="PF20182">
    <property type="entry name" value="DUF6545"/>
    <property type="match status" value="1"/>
</dbReference>
<dbReference type="InterPro" id="IPR050039">
    <property type="entry name" value="MAB_1171c-like"/>
</dbReference>
<feature type="transmembrane region" description="Helical" evidence="1">
    <location>
        <begin position="69"/>
        <end position="92"/>
    </location>
</feature>
<feature type="transmembrane region" description="Helical" evidence="1">
    <location>
        <begin position="179"/>
        <end position="202"/>
    </location>
</feature>
<comment type="caution">
    <text evidence="3">The sequence shown here is derived from an EMBL/GenBank/DDBJ whole genome shotgun (WGS) entry which is preliminary data.</text>
</comment>
<organism evidence="3 4">
    <name type="scientific">Nocardia fluminea</name>
    <dbReference type="NCBI Taxonomy" id="134984"/>
    <lineage>
        <taxon>Bacteria</taxon>
        <taxon>Bacillati</taxon>
        <taxon>Actinomycetota</taxon>
        <taxon>Actinomycetes</taxon>
        <taxon>Mycobacteriales</taxon>
        <taxon>Nocardiaceae</taxon>
        <taxon>Nocardia</taxon>
    </lineage>
</organism>
<dbReference type="InterPro" id="IPR046675">
    <property type="entry name" value="DUF6545"/>
</dbReference>
<reference evidence="3 4" key="1">
    <citation type="submission" date="2017-12" db="EMBL/GenBank/DDBJ databases">
        <title>Sequencing the genomes of 1000 Actinobacteria strains.</title>
        <authorList>
            <person name="Klenk H.-P."/>
        </authorList>
    </citation>
    <scope>NUCLEOTIDE SEQUENCE [LARGE SCALE GENOMIC DNA]</scope>
    <source>
        <strain evidence="3 4">DSM 44489</strain>
    </source>
</reference>
<protein>
    <recommendedName>
        <fullName evidence="2">DUF6545 domain-containing protein</fullName>
    </recommendedName>
</protein>
<accession>A0A2N3VD44</accession>
<dbReference type="Proteomes" id="UP000233766">
    <property type="component" value="Unassembled WGS sequence"/>
</dbReference>